<protein>
    <submittedName>
        <fullName evidence="3">O-fucosyltransferase family protein</fullName>
    </submittedName>
</protein>
<sequence>MSELGEAASVLNALAEIVVGANIRVKINTLALSDGDETPLFWSYEFLKSIAGMNFTKYQQSLGEKLKAALKKTIIPGKMISIGTNEHATLTLLQMFELLSTVNHKKLLTHSSNGELFWSYPYSEYQATLVSLSTSIQKDNKLEAVVGMDLNLDIIADVIKYNDLVVMAPAKTRLRIFLCDLQG</sequence>
<dbReference type="Proteomes" id="UP000278627">
    <property type="component" value="Unassembled WGS sequence"/>
</dbReference>
<keyword evidence="2" id="KW-1185">Reference proteome</keyword>
<evidence type="ECO:0000313" key="2">
    <source>
        <dbReference type="Proteomes" id="UP000278627"/>
    </source>
</evidence>
<proteinExistence type="predicted"/>
<dbReference type="AlphaFoldDB" id="A0A0N4TCA8"/>
<organism evidence="3">
    <name type="scientific">Brugia pahangi</name>
    <name type="common">Filarial nematode worm</name>
    <dbReference type="NCBI Taxonomy" id="6280"/>
    <lineage>
        <taxon>Eukaryota</taxon>
        <taxon>Metazoa</taxon>
        <taxon>Ecdysozoa</taxon>
        <taxon>Nematoda</taxon>
        <taxon>Chromadorea</taxon>
        <taxon>Rhabditida</taxon>
        <taxon>Spirurina</taxon>
        <taxon>Spiruromorpha</taxon>
        <taxon>Filarioidea</taxon>
        <taxon>Onchocercidae</taxon>
        <taxon>Brugia</taxon>
    </lineage>
</organism>
<reference evidence="3" key="1">
    <citation type="submission" date="2017-02" db="UniProtKB">
        <authorList>
            <consortium name="WormBaseParasite"/>
        </authorList>
    </citation>
    <scope>IDENTIFICATION</scope>
</reference>
<dbReference type="EMBL" id="UZAD01004523">
    <property type="protein sequence ID" value="VDN86995.1"/>
    <property type="molecule type" value="Genomic_DNA"/>
</dbReference>
<accession>A0A0N4TCA8</accession>
<evidence type="ECO:0000313" key="3">
    <source>
        <dbReference type="WBParaSite" id="BPAG_0000584601-mRNA-1"/>
    </source>
</evidence>
<dbReference type="STRING" id="6280.A0A0N4TCA8"/>
<gene>
    <name evidence="1" type="ORF">BPAG_LOCUS5809</name>
</gene>
<name>A0A0N4TCA8_BRUPA</name>
<dbReference type="WBParaSite" id="BPAG_0000584601-mRNA-1">
    <property type="protein sequence ID" value="BPAG_0000584601-mRNA-1"/>
    <property type="gene ID" value="BPAG_0000584601"/>
</dbReference>
<reference evidence="1 2" key="2">
    <citation type="submission" date="2018-11" db="EMBL/GenBank/DDBJ databases">
        <authorList>
            <consortium name="Pathogen Informatics"/>
        </authorList>
    </citation>
    <scope>NUCLEOTIDE SEQUENCE [LARGE SCALE GENOMIC DNA]</scope>
</reference>
<evidence type="ECO:0000313" key="1">
    <source>
        <dbReference type="EMBL" id="VDN86995.1"/>
    </source>
</evidence>